<dbReference type="InterPro" id="IPR017850">
    <property type="entry name" value="Alkaline_phosphatase_core_sf"/>
</dbReference>
<dbReference type="InterPro" id="IPR000917">
    <property type="entry name" value="Sulfatase_N"/>
</dbReference>
<protein>
    <recommendedName>
        <fullName evidence="2">Sulfatase N-terminal domain-containing protein</fullName>
    </recommendedName>
</protein>
<evidence type="ECO:0000256" key="1">
    <source>
        <dbReference type="ARBA" id="ARBA00008779"/>
    </source>
</evidence>
<dbReference type="PANTHER" id="PTHR43108">
    <property type="entry name" value="N-ACETYLGLUCOSAMINE-6-SULFATASE FAMILY MEMBER"/>
    <property type="match status" value="1"/>
</dbReference>
<name>A0A2C5YGA6_9HYPO</name>
<dbReference type="EMBL" id="NJEU01001497">
    <property type="protein sequence ID" value="PHH65911.1"/>
    <property type="molecule type" value="Genomic_DNA"/>
</dbReference>
<evidence type="ECO:0000313" key="4">
    <source>
        <dbReference type="Proteomes" id="UP000224854"/>
    </source>
</evidence>
<comment type="caution">
    <text evidence="3">The sequence shown here is derived from an EMBL/GenBank/DDBJ whole genome shotgun (WGS) entry which is preliminary data.</text>
</comment>
<proteinExistence type="inferred from homology"/>
<dbReference type="PANTHER" id="PTHR43108:SF8">
    <property type="entry name" value="SD21168P"/>
    <property type="match status" value="1"/>
</dbReference>
<evidence type="ECO:0000259" key="2">
    <source>
        <dbReference type="Pfam" id="PF00884"/>
    </source>
</evidence>
<keyword evidence="4" id="KW-1185">Reference proteome</keyword>
<dbReference type="Gene3D" id="3.40.720.10">
    <property type="entry name" value="Alkaline Phosphatase, subunit A"/>
    <property type="match status" value="1"/>
</dbReference>
<feature type="domain" description="Sulfatase N-terminal" evidence="2">
    <location>
        <begin position="17"/>
        <end position="217"/>
    </location>
</feature>
<dbReference type="Pfam" id="PF00884">
    <property type="entry name" value="Sulfatase"/>
    <property type="match status" value="1"/>
</dbReference>
<dbReference type="GO" id="GO:0005539">
    <property type="term" value="F:glycosaminoglycan binding"/>
    <property type="evidence" value="ECO:0007669"/>
    <property type="project" value="TreeGrafter"/>
</dbReference>
<comment type="similarity">
    <text evidence="1">Belongs to the sulfatase family.</text>
</comment>
<dbReference type="GO" id="GO:0008449">
    <property type="term" value="F:N-acetylglucosamine-6-sulfatase activity"/>
    <property type="evidence" value="ECO:0007669"/>
    <property type="project" value="TreeGrafter"/>
</dbReference>
<dbReference type="Proteomes" id="UP000224854">
    <property type="component" value="Unassembled WGS sequence"/>
</dbReference>
<dbReference type="AlphaFoldDB" id="A0A2C5YGA6"/>
<accession>A0A2C5YGA6</accession>
<reference evidence="3 4" key="1">
    <citation type="submission" date="2017-06" db="EMBL/GenBank/DDBJ databases">
        <title>Ant-infecting Ophiocordyceps genomes reveal a high diversity of potential behavioral manipulation genes and a possible major role for enterotoxins.</title>
        <authorList>
            <person name="De Bekker C."/>
            <person name="Evans H.C."/>
            <person name="Brachmann A."/>
            <person name="Hughes D.P."/>
        </authorList>
    </citation>
    <scope>NUCLEOTIDE SEQUENCE [LARGE SCALE GENOMIC DNA]</scope>
    <source>
        <strain evidence="3 4">1348a</strain>
    </source>
</reference>
<organism evidence="3 4">
    <name type="scientific">Ophiocordyceps australis</name>
    <dbReference type="NCBI Taxonomy" id="1399860"/>
    <lineage>
        <taxon>Eukaryota</taxon>
        <taxon>Fungi</taxon>
        <taxon>Dikarya</taxon>
        <taxon>Ascomycota</taxon>
        <taxon>Pezizomycotina</taxon>
        <taxon>Sordariomycetes</taxon>
        <taxon>Hypocreomycetidae</taxon>
        <taxon>Hypocreales</taxon>
        <taxon>Ophiocordycipitaceae</taxon>
        <taxon>Ophiocordyceps</taxon>
    </lineage>
</organism>
<evidence type="ECO:0000313" key="3">
    <source>
        <dbReference type="EMBL" id="PHH65911.1"/>
    </source>
</evidence>
<dbReference type="OrthoDB" id="96314at2759"/>
<sequence>MYNYLNASMAIDEGPLQLYTGQYSTDIVANHAMDFLQEAMQADKPFFLGVAPTAPHGERLVDKTPITFEAPIPAQRHEHLFSNVKVARTPNFNQAANGSIGYFSVIPPLTDAQVAYSDTFYQRRLQALQAVDELVDSIVAKLYTRPDVASNTYLIYTSDNGYHIGQHRLPPGKTSNTDSDLNIPFFVRGPGIPAAKIITSPTSHTDIVPSIFKFAGIPLRDEFDGEPMPWKGEGSRQEHVNVEYWGKRGIEGTAFDMTGDGADDETLRNTYKTLRIVGSDYDFSYTVWCTNEHELYDTKLDPWQMNNIYTHTTTTSGFTIPLLLTRLDTLLLTLKGCTRNTCRRPWETLFPLGGVTSLRDAMNPAYDAFFDQGQSRVSFSECLDGYERRAEGALFPVPFGVNFLRKNYIKGHAIQVHLQI</sequence>
<dbReference type="SUPFAM" id="SSF53649">
    <property type="entry name" value="Alkaline phosphatase-like"/>
    <property type="match status" value="1"/>
</dbReference>
<gene>
    <name evidence="3" type="ORF">CDD82_1595</name>
</gene>